<dbReference type="GO" id="GO:0005886">
    <property type="term" value="C:plasma membrane"/>
    <property type="evidence" value="ECO:0007669"/>
    <property type="project" value="UniProtKB-SubCell"/>
</dbReference>
<dbReference type="KEGG" id="cph:Cpha266_0419"/>
<feature type="region of interest" description="G4" evidence="7">
    <location>
        <begin position="129"/>
        <end position="132"/>
    </location>
</feature>
<dbReference type="InterPro" id="IPR030388">
    <property type="entry name" value="G_ERA_dom"/>
</dbReference>
<evidence type="ECO:0000256" key="4">
    <source>
        <dbReference type="ARBA" id="ARBA00022884"/>
    </source>
</evidence>
<dbReference type="Pfam" id="PF07650">
    <property type="entry name" value="KH_2"/>
    <property type="match status" value="1"/>
</dbReference>
<gene>
    <name evidence="6" type="primary">era</name>
    <name evidence="9" type="ordered locus">Cpha266_0419</name>
</gene>
<dbReference type="InterPro" id="IPR009019">
    <property type="entry name" value="KH_sf_prok-type"/>
</dbReference>
<dbReference type="InterPro" id="IPR004044">
    <property type="entry name" value="KH_dom_type_2"/>
</dbReference>
<evidence type="ECO:0000259" key="8">
    <source>
        <dbReference type="PROSITE" id="PS51713"/>
    </source>
</evidence>
<feature type="region of interest" description="G2" evidence="7">
    <location>
        <begin position="41"/>
        <end position="45"/>
    </location>
</feature>
<dbReference type="Gene3D" id="3.40.50.300">
    <property type="entry name" value="P-loop containing nucleotide triphosphate hydrolases"/>
    <property type="match status" value="1"/>
</dbReference>
<dbReference type="GO" id="GO:0003924">
    <property type="term" value="F:GTPase activity"/>
    <property type="evidence" value="ECO:0007669"/>
    <property type="project" value="UniProtKB-UniRule"/>
</dbReference>
<dbReference type="STRING" id="290317.Cpha266_0419"/>
<evidence type="ECO:0000256" key="7">
    <source>
        <dbReference type="PROSITE-ProRule" id="PRU01050"/>
    </source>
</evidence>
<keyword evidence="6" id="KW-0699">rRNA-binding</keyword>
<keyword evidence="4 6" id="KW-0694">RNA-binding</keyword>
<keyword evidence="10" id="KW-1185">Reference proteome</keyword>
<name>A1BDK0_CHLPD</name>
<dbReference type="GO" id="GO:0005525">
    <property type="term" value="F:GTP binding"/>
    <property type="evidence" value="ECO:0007669"/>
    <property type="project" value="UniProtKB-UniRule"/>
</dbReference>
<dbReference type="InterPro" id="IPR027417">
    <property type="entry name" value="P-loop_NTPase"/>
</dbReference>
<comment type="similarity">
    <text evidence="1 6 7">Belongs to the TRAFAC class TrmE-Era-EngA-EngB-Septin-like GTPase superfamily. Era GTPase family.</text>
</comment>
<dbReference type="PROSITE" id="PS51713">
    <property type="entry name" value="G_ERA"/>
    <property type="match status" value="1"/>
</dbReference>
<dbReference type="EMBL" id="CP000492">
    <property type="protein sequence ID" value="ABL64477.1"/>
    <property type="molecule type" value="Genomic_DNA"/>
</dbReference>
<dbReference type="HAMAP" id="MF_00367">
    <property type="entry name" value="GTPase_Era"/>
    <property type="match status" value="1"/>
</dbReference>
<keyword evidence="6" id="KW-0963">Cytoplasm</keyword>
<dbReference type="PANTHER" id="PTHR42698">
    <property type="entry name" value="GTPASE ERA"/>
    <property type="match status" value="1"/>
</dbReference>
<dbReference type="AlphaFoldDB" id="A1BDK0"/>
<dbReference type="OrthoDB" id="9805918at2"/>
<dbReference type="CDD" id="cd22534">
    <property type="entry name" value="KH-II_Era"/>
    <property type="match status" value="1"/>
</dbReference>
<keyword evidence="3 6" id="KW-0547">Nucleotide-binding</keyword>
<reference evidence="9 10" key="1">
    <citation type="submission" date="2006-12" db="EMBL/GenBank/DDBJ databases">
        <title>Complete sequence of Chlorobium phaeobacteroides DSM 266.</title>
        <authorList>
            <consortium name="US DOE Joint Genome Institute"/>
            <person name="Copeland A."/>
            <person name="Lucas S."/>
            <person name="Lapidus A."/>
            <person name="Barry K."/>
            <person name="Detter J.C."/>
            <person name="Glavina del Rio T."/>
            <person name="Hammon N."/>
            <person name="Israni S."/>
            <person name="Pitluck S."/>
            <person name="Goltsman E."/>
            <person name="Schmutz J."/>
            <person name="Larimer F."/>
            <person name="Land M."/>
            <person name="Hauser L."/>
            <person name="Mikhailova N."/>
            <person name="Li T."/>
            <person name="Overmann J."/>
            <person name="Bryant D.A."/>
            <person name="Richardson P."/>
        </authorList>
    </citation>
    <scope>NUCLEOTIDE SEQUENCE [LARGE SCALE GENOMIC DNA]</scope>
    <source>
        <strain evidence="9 10">DSM 266</strain>
    </source>
</reference>
<keyword evidence="6" id="KW-1003">Cell membrane</keyword>
<keyword evidence="6" id="KW-0997">Cell inner membrane</keyword>
<organism evidence="9 10">
    <name type="scientific">Chlorobium phaeobacteroides (strain DSM 266 / SMG 266 / 2430)</name>
    <dbReference type="NCBI Taxonomy" id="290317"/>
    <lineage>
        <taxon>Bacteria</taxon>
        <taxon>Pseudomonadati</taxon>
        <taxon>Chlorobiota</taxon>
        <taxon>Chlorobiia</taxon>
        <taxon>Chlorobiales</taxon>
        <taxon>Chlorobiaceae</taxon>
        <taxon>Chlorobium/Pelodictyon group</taxon>
        <taxon>Chlorobium</taxon>
    </lineage>
</organism>
<feature type="binding site" evidence="6">
    <location>
        <begin position="15"/>
        <end position="22"/>
    </location>
    <ligand>
        <name>GTP</name>
        <dbReference type="ChEBI" id="CHEBI:37565"/>
    </ligand>
</feature>
<feature type="domain" description="Era-type G" evidence="8">
    <location>
        <begin position="7"/>
        <end position="179"/>
    </location>
</feature>
<dbReference type="eggNOG" id="COG1159">
    <property type="taxonomic scope" value="Bacteria"/>
</dbReference>
<evidence type="ECO:0000256" key="6">
    <source>
        <dbReference type="HAMAP-Rule" id="MF_00367"/>
    </source>
</evidence>
<keyword evidence="6" id="KW-0472">Membrane</keyword>
<keyword evidence="5 6" id="KW-0342">GTP-binding</keyword>
<dbReference type="NCBIfam" id="NF000908">
    <property type="entry name" value="PRK00089.1"/>
    <property type="match status" value="1"/>
</dbReference>
<sequence>MDASSFSCGFAVIIGAPNAGKSTLLNKLLDYKLSIVTPKPQTTRKRITGIYHKDQCQIIFLDTPGIMKPQQKLHESMLEITRATLKDADVVLALLPYSRQSGSVDLEFTEDLFSSWLNPSGKPVIAVLNKSDLVSAEAKRTCESVIQNSFHPKAVLSISAQLGNNIEGLISALKPFLPLKEPLYPEETLSTDPERLFVTEIIREKIFLLYGNEIPYASEVIIDEFKEQHENDPSRKDLIRCSIIVERDSQKQILIGSKGAALKKLGQAARLDIEELLGRPVFLELFIKVRNDWRKKNNLLKSYGY</sequence>
<comment type="subcellular location">
    <subcellularLocation>
        <location evidence="6">Cytoplasm</location>
    </subcellularLocation>
    <subcellularLocation>
        <location evidence="6">Cell inner membrane</location>
        <topology evidence="6">Peripheral membrane protein</topology>
    </subcellularLocation>
</comment>
<dbReference type="InterPro" id="IPR015946">
    <property type="entry name" value="KH_dom-like_a/b"/>
</dbReference>
<dbReference type="GO" id="GO:0070181">
    <property type="term" value="F:small ribosomal subunit rRNA binding"/>
    <property type="evidence" value="ECO:0007669"/>
    <property type="project" value="UniProtKB-UniRule"/>
</dbReference>
<dbReference type="RefSeq" id="WP_011744310.1">
    <property type="nucleotide sequence ID" value="NC_008639.1"/>
</dbReference>
<comment type="function">
    <text evidence="6">An essential GTPase that binds both GDP and GTP, with rapid nucleotide exchange. Plays a role in 16S rRNA processing and 30S ribosomal subunit biogenesis and possibly also in cell cycle regulation and energy metabolism.</text>
</comment>
<dbReference type="GO" id="GO:0043024">
    <property type="term" value="F:ribosomal small subunit binding"/>
    <property type="evidence" value="ECO:0007669"/>
    <property type="project" value="TreeGrafter"/>
</dbReference>
<dbReference type="SUPFAM" id="SSF54814">
    <property type="entry name" value="Prokaryotic type KH domain (KH-domain type II)"/>
    <property type="match status" value="1"/>
</dbReference>
<dbReference type="InterPro" id="IPR006073">
    <property type="entry name" value="GTP-bd"/>
</dbReference>
<dbReference type="CDD" id="cd04163">
    <property type="entry name" value="Era"/>
    <property type="match status" value="1"/>
</dbReference>
<evidence type="ECO:0000256" key="3">
    <source>
        <dbReference type="ARBA" id="ARBA00022741"/>
    </source>
</evidence>
<dbReference type="Pfam" id="PF01926">
    <property type="entry name" value="MMR_HSR1"/>
    <property type="match status" value="1"/>
</dbReference>
<dbReference type="PANTHER" id="PTHR42698:SF1">
    <property type="entry name" value="GTPASE ERA, MITOCHONDRIAL"/>
    <property type="match status" value="1"/>
</dbReference>
<evidence type="ECO:0000313" key="10">
    <source>
        <dbReference type="Proteomes" id="UP000008701"/>
    </source>
</evidence>
<dbReference type="HOGENOM" id="CLU_038009_1_0_10"/>
<dbReference type="SUPFAM" id="SSF52540">
    <property type="entry name" value="P-loop containing nucleoside triphosphate hydrolases"/>
    <property type="match status" value="1"/>
</dbReference>
<dbReference type="Proteomes" id="UP000008701">
    <property type="component" value="Chromosome"/>
</dbReference>
<dbReference type="GO" id="GO:0005829">
    <property type="term" value="C:cytosol"/>
    <property type="evidence" value="ECO:0007669"/>
    <property type="project" value="TreeGrafter"/>
</dbReference>
<feature type="binding site" evidence="6">
    <location>
        <begin position="129"/>
        <end position="132"/>
    </location>
    <ligand>
        <name>GTP</name>
        <dbReference type="ChEBI" id="CHEBI:37565"/>
    </ligand>
</feature>
<dbReference type="InterPro" id="IPR005225">
    <property type="entry name" value="Small_GTP-bd"/>
</dbReference>
<evidence type="ECO:0000256" key="1">
    <source>
        <dbReference type="ARBA" id="ARBA00007921"/>
    </source>
</evidence>
<feature type="region of interest" description="G5" evidence="7">
    <location>
        <begin position="158"/>
        <end position="160"/>
    </location>
</feature>
<dbReference type="NCBIfam" id="TIGR00436">
    <property type="entry name" value="era"/>
    <property type="match status" value="1"/>
</dbReference>
<evidence type="ECO:0000313" key="9">
    <source>
        <dbReference type="EMBL" id="ABL64477.1"/>
    </source>
</evidence>
<dbReference type="Gene3D" id="3.30.300.20">
    <property type="match status" value="1"/>
</dbReference>
<evidence type="ECO:0000256" key="2">
    <source>
        <dbReference type="ARBA" id="ARBA00020484"/>
    </source>
</evidence>
<keyword evidence="6" id="KW-0690">Ribosome biogenesis</keyword>
<proteinExistence type="inferred from homology"/>
<feature type="region of interest" description="G3" evidence="7">
    <location>
        <begin position="62"/>
        <end position="65"/>
    </location>
</feature>
<dbReference type="InterPro" id="IPR005662">
    <property type="entry name" value="GTPase_Era-like"/>
</dbReference>
<protein>
    <recommendedName>
        <fullName evidence="2 6">GTPase Era</fullName>
    </recommendedName>
</protein>
<dbReference type="GO" id="GO:0000028">
    <property type="term" value="P:ribosomal small subunit assembly"/>
    <property type="evidence" value="ECO:0007669"/>
    <property type="project" value="TreeGrafter"/>
</dbReference>
<feature type="binding site" evidence="6">
    <location>
        <begin position="62"/>
        <end position="66"/>
    </location>
    <ligand>
        <name>GTP</name>
        <dbReference type="ChEBI" id="CHEBI:37565"/>
    </ligand>
</feature>
<feature type="region of interest" description="G1" evidence="7">
    <location>
        <begin position="15"/>
        <end position="22"/>
    </location>
</feature>
<dbReference type="NCBIfam" id="TIGR00231">
    <property type="entry name" value="small_GTP"/>
    <property type="match status" value="1"/>
</dbReference>
<evidence type="ECO:0000256" key="5">
    <source>
        <dbReference type="ARBA" id="ARBA00023134"/>
    </source>
</evidence>
<comment type="subunit">
    <text evidence="6">Monomer.</text>
</comment>
<accession>A1BDK0</accession>